<keyword evidence="4" id="KW-1003">Cell membrane</keyword>
<dbReference type="Gene3D" id="2.60.40.10">
    <property type="entry name" value="Immunoglobulins"/>
    <property type="match status" value="3"/>
</dbReference>
<feature type="domain" description="Ig-like" evidence="16">
    <location>
        <begin position="256"/>
        <end position="335"/>
    </location>
</feature>
<keyword evidence="11" id="KW-0472">Membrane</keyword>
<evidence type="ECO:0000256" key="6">
    <source>
        <dbReference type="ARBA" id="ARBA00022729"/>
    </source>
</evidence>
<keyword evidence="5" id="KW-0812">Transmembrane</keyword>
<dbReference type="PROSITE" id="PS50835">
    <property type="entry name" value="IG_LIKE"/>
    <property type="match status" value="3"/>
</dbReference>
<dbReference type="PANTHER" id="PTHR23277:SF106">
    <property type="entry name" value="NECTIN-1 ISOFORM X1-RELATED"/>
    <property type="match status" value="1"/>
</dbReference>
<evidence type="ECO:0000256" key="10">
    <source>
        <dbReference type="ARBA" id="ARBA00022989"/>
    </source>
</evidence>
<dbReference type="RefSeq" id="XP_068079685.1">
    <property type="nucleotide sequence ID" value="XM_068223584.2"/>
</dbReference>
<evidence type="ECO:0000256" key="13">
    <source>
        <dbReference type="ARBA" id="ARBA00023180"/>
    </source>
</evidence>
<dbReference type="PANTHER" id="PTHR23277">
    <property type="entry name" value="NECTIN-RELATED"/>
    <property type="match status" value="1"/>
</dbReference>
<keyword evidence="14" id="KW-0393">Immunoglobulin domain</keyword>
<dbReference type="FunFam" id="2.60.40.10:FF:003253">
    <property type="entry name" value="Si:ch211-141e20.2"/>
    <property type="match status" value="1"/>
</dbReference>
<evidence type="ECO:0000256" key="7">
    <source>
        <dbReference type="ARBA" id="ARBA00022737"/>
    </source>
</evidence>
<evidence type="ECO:0000256" key="8">
    <source>
        <dbReference type="ARBA" id="ARBA00022889"/>
    </source>
</evidence>
<keyword evidence="12" id="KW-1015">Disulfide bond</keyword>
<evidence type="ECO:0000256" key="1">
    <source>
        <dbReference type="ARBA" id="ARBA00004162"/>
    </source>
</evidence>
<dbReference type="FunFam" id="2.60.40.10:FF:000298">
    <property type="entry name" value="Nectin cell adhesion molecule 3"/>
    <property type="match status" value="1"/>
</dbReference>
<keyword evidence="13" id="KW-0325">Glycoprotein</keyword>
<dbReference type="InterPro" id="IPR013783">
    <property type="entry name" value="Ig-like_fold"/>
</dbReference>
<evidence type="ECO:0000256" key="15">
    <source>
        <dbReference type="ARBA" id="ARBA00082570"/>
    </source>
</evidence>
<organism evidence="17 18">
    <name type="scientific">Danio rerio</name>
    <name type="common">Zebrafish</name>
    <name type="synonym">Brachydanio rerio</name>
    <dbReference type="NCBI Taxonomy" id="7955"/>
    <lineage>
        <taxon>Eukaryota</taxon>
        <taxon>Metazoa</taxon>
        <taxon>Chordata</taxon>
        <taxon>Craniata</taxon>
        <taxon>Vertebrata</taxon>
        <taxon>Euteleostomi</taxon>
        <taxon>Actinopterygii</taxon>
        <taxon>Neopterygii</taxon>
        <taxon>Teleostei</taxon>
        <taxon>Ostariophysi</taxon>
        <taxon>Cypriniformes</taxon>
        <taxon>Danionidae</taxon>
        <taxon>Danioninae</taxon>
        <taxon>Danio</taxon>
    </lineage>
</organism>
<evidence type="ECO:0000256" key="12">
    <source>
        <dbReference type="ARBA" id="ARBA00023157"/>
    </source>
</evidence>
<accession>A0AB32TYH7</accession>
<evidence type="ECO:0000259" key="16">
    <source>
        <dbReference type="PROSITE" id="PS50835"/>
    </source>
</evidence>
<dbReference type="AlphaFoldDB" id="A0AB32TYH7"/>
<reference evidence="18" key="1">
    <citation type="submission" date="2025-08" db="UniProtKB">
        <authorList>
            <consortium name="RefSeq"/>
        </authorList>
    </citation>
    <scope>IDENTIFICATION</scope>
    <source>
        <strain evidence="18">Tuebingen</strain>
        <tissue evidence="18">Fibroblasts and whole tissue</tissue>
    </source>
</reference>
<feature type="domain" description="Ig-like" evidence="16">
    <location>
        <begin position="142"/>
        <end position="247"/>
    </location>
</feature>
<dbReference type="SMART" id="SM00409">
    <property type="entry name" value="IG"/>
    <property type="match status" value="2"/>
</dbReference>
<dbReference type="FunFam" id="2.60.40.10:FF:003093">
    <property type="entry name" value="Si:ch211-141e20.2"/>
    <property type="match status" value="1"/>
</dbReference>
<evidence type="ECO:0000256" key="4">
    <source>
        <dbReference type="ARBA" id="ARBA00022475"/>
    </source>
</evidence>
<dbReference type="InterPro" id="IPR013106">
    <property type="entry name" value="Ig_V-set"/>
</dbReference>
<dbReference type="GeneID" id="100150732"/>
<dbReference type="GO" id="GO:0005912">
    <property type="term" value="C:adherens junction"/>
    <property type="evidence" value="ECO:0007669"/>
    <property type="project" value="UniProtKB-SubCell"/>
</dbReference>
<protein>
    <recommendedName>
        <fullName evidence="15">Nectin cell adhesion molecule 3</fullName>
    </recommendedName>
</protein>
<evidence type="ECO:0000256" key="11">
    <source>
        <dbReference type="ARBA" id="ARBA00023136"/>
    </source>
</evidence>
<dbReference type="InterPro" id="IPR013162">
    <property type="entry name" value="CD80_C2-set"/>
</dbReference>
<evidence type="ECO:0000313" key="19">
    <source>
        <dbReference type="ZFIN" id="ZDB-GENE-070912-75"/>
    </source>
</evidence>
<sequence length="504" mass="57286">MNGVSFNRLEQEMLYYHRWRSKTVILLFVYFLICVRISGEEVIGHDTAVEYGERANLLCHLTDTKEDITLIMWKKTTKRKTEEDIFFVIHQDDKTEHINGLGDRVQFIGSFAERNGSIQLRGMEFLDEGTYTCIFNLFPSGPIATYIKASVFARPAVTVKGEEPVIGCLEVILASCFASNARPAAEVTWRLGELEKSLKTRTNHTVNANETITVVSYLLGVPFKHLHKKNIQCVVKHNSLTEHLVLNYTIDIHYPPESVIIIPDSSTDVNEFRCIVDSNPQPTLKGYNWTRVNKSSQFFEGNRLPVPNMTPELNGLYICNASNKYGSALGSLYVNVHAGDGFQYHRLTLKETRIQHSQETHQLICHLFRQMLHRNPTQRVHQVRALQKKEGQLRFNYALNLKAFVARGRKWIHLRYAPASDPTDGALDHKRRNEGRGSRERTGPGHILLLLSVLPSVCSELPSLLLINHFKTASVLRLLLPGGQRAVNFITALNRGGLRTDPLY</sequence>
<evidence type="ECO:0000256" key="2">
    <source>
        <dbReference type="ARBA" id="ARBA00004536"/>
    </source>
</evidence>
<evidence type="ECO:0000256" key="9">
    <source>
        <dbReference type="ARBA" id="ARBA00022949"/>
    </source>
</evidence>
<dbReference type="InterPro" id="IPR036179">
    <property type="entry name" value="Ig-like_dom_sf"/>
</dbReference>
<keyword evidence="6" id="KW-0732">Signal</keyword>
<dbReference type="InterPro" id="IPR007110">
    <property type="entry name" value="Ig-like_dom"/>
</dbReference>
<evidence type="ECO:0000313" key="17">
    <source>
        <dbReference type="Proteomes" id="UP000000437"/>
    </source>
</evidence>
<name>A0AB32TYH7_DANRE</name>
<dbReference type="AGR" id="ZFIN:ZDB-GENE-070912-75"/>
<keyword evidence="7" id="KW-0677">Repeat</keyword>
<dbReference type="InterPro" id="IPR051427">
    <property type="entry name" value="Nectin/Nectin-like"/>
</dbReference>
<evidence type="ECO:0000256" key="14">
    <source>
        <dbReference type="ARBA" id="ARBA00023319"/>
    </source>
</evidence>
<keyword evidence="10" id="KW-1133">Transmembrane helix</keyword>
<dbReference type="GO" id="GO:0005886">
    <property type="term" value="C:plasma membrane"/>
    <property type="evidence" value="ECO:0007669"/>
    <property type="project" value="UniProtKB-SubCell"/>
</dbReference>
<proteinExistence type="inferred from homology"/>
<dbReference type="Pfam" id="PF08205">
    <property type="entry name" value="C2-set_2"/>
    <property type="match status" value="1"/>
</dbReference>
<dbReference type="InterPro" id="IPR003599">
    <property type="entry name" value="Ig_sub"/>
</dbReference>
<dbReference type="Pfam" id="PF07686">
    <property type="entry name" value="V-set"/>
    <property type="match status" value="1"/>
</dbReference>
<evidence type="ECO:0000256" key="5">
    <source>
        <dbReference type="ARBA" id="ARBA00022692"/>
    </source>
</evidence>
<keyword evidence="9" id="KW-0965">Cell junction</keyword>
<evidence type="ECO:0000256" key="3">
    <source>
        <dbReference type="ARBA" id="ARBA00007810"/>
    </source>
</evidence>
<evidence type="ECO:0000313" key="18">
    <source>
        <dbReference type="RefSeq" id="XP_068079685.1"/>
    </source>
</evidence>
<keyword evidence="18" id="KW-0675">Receptor</keyword>
<keyword evidence="8" id="KW-0130">Cell adhesion</keyword>
<gene>
    <name evidence="18 19" type="primary">si:ch211-141e20.2</name>
</gene>
<dbReference type="GO" id="GO:0007155">
    <property type="term" value="P:cell adhesion"/>
    <property type="evidence" value="ECO:0007669"/>
    <property type="project" value="UniProtKB-KW"/>
</dbReference>
<comment type="similarity">
    <text evidence="3">Belongs to the nectin family.</text>
</comment>
<dbReference type="SUPFAM" id="SSF48726">
    <property type="entry name" value="Immunoglobulin"/>
    <property type="match status" value="2"/>
</dbReference>
<feature type="domain" description="Ig-like" evidence="16">
    <location>
        <begin position="52"/>
        <end position="133"/>
    </location>
</feature>
<keyword evidence="17" id="KW-1185">Reference proteome</keyword>
<dbReference type="ZFIN" id="ZDB-GENE-070912-75">
    <property type="gene designation" value="si:ch211-141e20.2"/>
</dbReference>
<comment type="subcellular location">
    <subcellularLocation>
        <location evidence="2">Cell junction</location>
        <location evidence="2">Adherens junction</location>
    </subcellularLocation>
    <subcellularLocation>
        <location evidence="1">Cell membrane</location>
        <topology evidence="1">Single-pass membrane protein</topology>
    </subcellularLocation>
</comment>
<dbReference type="Proteomes" id="UP000000437">
    <property type="component" value="Chromosome 9"/>
</dbReference>